<name>A0A8T1WNS5_9STRA</name>
<gene>
    <name evidence="2" type="ORF">PHYPSEUDO_007470</name>
</gene>
<evidence type="ECO:0000313" key="2">
    <source>
        <dbReference type="EMBL" id="KAG7393633.1"/>
    </source>
</evidence>
<evidence type="ECO:0000313" key="3">
    <source>
        <dbReference type="Proteomes" id="UP000694044"/>
    </source>
</evidence>
<sequence length="352" mass="38606">MDGTSSVQTLIDQFELMAQANAAPRTWSATRYTKSALSKPGNSPLRTRTQSEPVQMTQKTEEPDAEPAEEVQETPVAKPTTTPTKLAVYKSLTVDTAQYDDDNDATYTPKCTCYSTVPRSPSTYSTTSTGSLDSLLSSLDIFLPELLQATGEPSAEIVKPANHRSRRSSLPENLQSTNTSKLIPPPSYRRASLTPKQSSTATAKASTKPRRSSLYAPKNALAVAPTPARPRRSSLSATMVPSTVKQSARGAPRLVPSPRARRRSNSSSVSRYMDYDSSPRFAATKAMNLERRRQLEERNRSLAAAKSARRPCTPEWQSRLDRVRSRLFDANDDNHSQDNGNATTLNLGSPRV</sequence>
<feature type="region of interest" description="Disordered" evidence="1">
    <location>
        <begin position="153"/>
        <end position="273"/>
    </location>
</feature>
<feature type="compositionally biased region" description="Polar residues" evidence="1">
    <location>
        <begin position="233"/>
        <end position="246"/>
    </location>
</feature>
<comment type="caution">
    <text evidence="2">The sequence shown here is derived from an EMBL/GenBank/DDBJ whole genome shotgun (WGS) entry which is preliminary data.</text>
</comment>
<protein>
    <submittedName>
        <fullName evidence="2">Uncharacterized protein</fullName>
    </submittedName>
</protein>
<feature type="region of interest" description="Disordered" evidence="1">
    <location>
        <begin position="329"/>
        <end position="352"/>
    </location>
</feature>
<feature type="compositionally biased region" description="Polar residues" evidence="1">
    <location>
        <begin position="194"/>
        <end position="205"/>
    </location>
</feature>
<feature type="compositionally biased region" description="Polar residues" evidence="1">
    <location>
        <begin position="168"/>
        <end position="181"/>
    </location>
</feature>
<proteinExistence type="predicted"/>
<feature type="compositionally biased region" description="Polar residues" evidence="1">
    <location>
        <begin position="27"/>
        <end position="58"/>
    </location>
</feature>
<keyword evidence="3" id="KW-1185">Reference proteome</keyword>
<dbReference type="EMBL" id="JAGDFM010000003">
    <property type="protein sequence ID" value="KAG7393633.1"/>
    <property type="molecule type" value="Genomic_DNA"/>
</dbReference>
<accession>A0A8T1WNS5</accession>
<reference evidence="2" key="1">
    <citation type="submission" date="2021-02" db="EMBL/GenBank/DDBJ databases">
        <authorList>
            <person name="Palmer J.M."/>
        </authorList>
    </citation>
    <scope>NUCLEOTIDE SEQUENCE</scope>
    <source>
        <strain evidence="2">SCRP734</strain>
    </source>
</reference>
<dbReference type="Proteomes" id="UP000694044">
    <property type="component" value="Unassembled WGS sequence"/>
</dbReference>
<feature type="region of interest" description="Disordered" evidence="1">
    <location>
        <begin position="23"/>
        <end position="82"/>
    </location>
</feature>
<feature type="compositionally biased region" description="Polar residues" evidence="1">
    <location>
        <begin position="337"/>
        <end position="352"/>
    </location>
</feature>
<feature type="compositionally biased region" description="Acidic residues" evidence="1">
    <location>
        <begin position="63"/>
        <end position="72"/>
    </location>
</feature>
<dbReference type="OrthoDB" id="120721at2759"/>
<organism evidence="2 3">
    <name type="scientific">Phytophthora pseudosyringae</name>
    <dbReference type="NCBI Taxonomy" id="221518"/>
    <lineage>
        <taxon>Eukaryota</taxon>
        <taxon>Sar</taxon>
        <taxon>Stramenopiles</taxon>
        <taxon>Oomycota</taxon>
        <taxon>Peronosporomycetes</taxon>
        <taxon>Peronosporales</taxon>
        <taxon>Peronosporaceae</taxon>
        <taxon>Phytophthora</taxon>
    </lineage>
</organism>
<dbReference type="AlphaFoldDB" id="A0A8T1WNS5"/>
<evidence type="ECO:0000256" key="1">
    <source>
        <dbReference type="SAM" id="MobiDB-lite"/>
    </source>
</evidence>